<dbReference type="InterPro" id="IPR029043">
    <property type="entry name" value="GcvT/YgfZ_C"/>
</dbReference>
<keyword evidence="3" id="KW-1185">Reference proteome</keyword>
<evidence type="ECO:0000259" key="1">
    <source>
        <dbReference type="Pfam" id="PF08669"/>
    </source>
</evidence>
<dbReference type="InterPro" id="IPR027266">
    <property type="entry name" value="TrmE/GcvT-like"/>
</dbReference>
<dbReference type="KEGG" id="dalk:DSCA_17860"/>
<dbReference type="OrthoDB" id="9774591at2"/>
<gene>
    <name evidence="2" type="ORF">DSCA_17860</name>
</gene>
<evidence type="ECO:0000313" key="2">
    <source>
        <dbReference type="EMBL" id="BBO67856.1"/>
    </source>
</evidence>
<dbReference type="Gene3D" id="3.30.1360.120">
    <property type="entry name" value="Probable tRNA modification gtpase trme, domain 1"/>
    <property type="match status" value="1"/>
</dbReference>
<dbReference type="SUPFAM" id="SSF101790">
    <property type="entry name" value="Aminomethyltransferase beta-barrel domain"/>
    <property type="match status" value="1"/>
</dbReference>
<reference evidence="2 3" key="1">
    <citation type="submission" date="2019-11" db="EMBL/GenBank/DDBJ databases">
        <title>Comparative genomics of hydrocarbon-degrading Desulfosarcina strains.</title>
        <authorList>
            <person name="Watanabe M."/>
            <person name="Kojima H."/>
            <person name="Fukui M."/>
        </authorList>
    </citation>
    <scope>NUCLEOTIDE SEQUENCE [LARGE SCALE GENOMIC DNA]</scope>
    <source>
        <strain evidence="2 3">PL12</strain>
    </source>
</reference>
<dbReference type="AlphaFoldDB" id="A0A5K7YFP7"/>
<dbReference type="Proteomes" id="UP000427906">
    <property type="component" value="Chromosome"/>
</dbReference>
<accession>A0A5K7YFP7</accession>
<dbReference type="Pfam" id="PF08669">
    <property type="entry name" value="GCV_T_C"/>
    <property type="match status" value="1"/>
</dbReference>
<organism evidence="2 3">
    <name type="scientific">Desulfosarcina alkanivorans</name>
    <dbReference type="NCBI Taxonomy" id="571177"/>
    <lineage>
        <taxon>Bacteria</taxon>
        <taxon>Pseudomonadati</taxon>
        <taxon>Thermodesulfobacteriota</taxon>
        <taxon>Desulfobacteria</taxon>
        <taxon>Desulfobacterales</taxon>
        <taxon>Desulfosarcinaceae</taxon>
        <taxon>Desulfosarcina</taxon>
    </lineage>
</organism>
<dbReference type="EMBL" id="AP021874">
    <property type="protein sequence ID" value="BBO67856.1"/>
    <property type="molecule type" value="Genomic_DNA"/>
</dbReference>
<protein>
    <recommendedName>
        <fullName evidence="1">Aminomethyltransferase C-terminal domain-containing protein</fullName>
    </recommendedName>
</protein>
<feature type="domain" description="Aminomethyltransferase C-terminal" evidence="1">
    <location>
        <begin position="64"/>
        <end position="142"/>
    </location>
</feature>
<dbReference type="SUPFAM" id="SSF103025">
    <property type="entry name" value="Folate-binding domain"/>
    <property type="match status" value="1"/>
</dbReference>
<evidence type="ECO:0000313" key="3">
    <source>
        <dbReference type="Proteomes" id="UP000427906"/>
    </source>
</evidence>
<dbReference type="InterPro" id="IPR013977">
    <property type="entry name" value="GcvT_C"/>
</dbReference>
<sequence length="150" mass="16763">MGVMACSVNSVFPLRMEAALLWRRFDLMENTPWEVNMGWSVHLKKGDFRGKEALVAAKGKERFKLAGIEVDLDRALAGGEKLMIDGKEVGRVHDKPAWSHRLNKSLAIVRLDPELTVIGTRLEVAGEDGTCTATVVKFPVYDTEKTRTHQ</sequence>
<proteinExistence type="predicted"/>
<name>A0A5K7YFP7_9BACT</name>